<keyword evidence="4" id="KW-1185">Reference proteome</keyword>
<dbReference type="InterPro" id="IPR029069">
    <property type="entry name" value="HotDog_dom_sf"/>
</dbReference>
<dbReference type="Proteomes" id="UP000027931">
    <property type="component" value="Unassembled WGS sequence"/>
</dbReference>
<gene>
    <name evidence="3" type="ORF">EL26_09390</name>
</gene>
<dbReference type="EMBL" id="JMIR01000010">
    <property type="protein sequence ID" value="KEO83615.1"/>
    <property type="molecule type" value="Genomic_DNA"/>
</dbReference>
<organism evidence="3 4">
    <name type="scientific">Tumebacillus flagellatus</name>
    <dbReference type="NCBI Taxonomy" id="1157490"/>
    <lineage>
        <taxon>Bacteria</taxon>
        <taxon>Bacillati</taxon>
        <taxon>Bacillota</taxon>
        <taxon>Bacilli</taxon>
        <taxon>Bacillales</taxon>
        <taxon>Alicyclobacillaceae</taxon>
        <taxon>Tumebacillus</taxon>
    </lineage>
</organism>
<comment type="caution">
    <text evidence="3">The sequence shown here is derived from an EMBL/GenBank/DDBJ whole genome shotgun (WGS) entry which is preliminary data.</text>
</comment>
<dbReference type="PIRSF" id="PIRSF003230">
    <property type="entry name" value="YbgC"/>
    <property type="match status" value="1"/>
</dbReference>
<evidence type="ECO:0000313" key="3">
    <source>
        <dbReference type="EMBL" id="KEO83615.1"/>
    </source>
</evidence>
<dbReference type="AlphaFoldDB" id="A0A074LT10"/>
<dbReference type="Pfam" id="PF13279">
    <property type="entry name" value="4HBT_2"/>
    <property type="match status" value="1"/>
</dbReference>
<dbReference type="InterPro" id="IPR050563">
    <property type="entry name" value="4-hydroxybenzoyl-CoA_TE"/>
</dbReference>
<comment type="similarity">
    <text evidence="1">Belongs to the 4-hydroxybenzoyl-CoA thioesterase family.</text>
</comment>
<evidence type="ECO:0000313" key="4">
    <source>
        <dbReference type="Proteomes" id="UP000027931"/>
    </source>
</evidence>
<accession>A0A074LT10</accession>
<dbReference type="SUPFAM" id="SSF54637">
    <property type="entry name" value="Thioesterase/thiol ester dehydrase-isomerase"/>
    <property type="match status" value="1"/>
</dbReference>
<dbReference type="PANTHER" id="PTHR31793">
    <property type="entry name" value="4-HYDROXYBENZOYL-COA THIOESTERASE FAMILY MEMBER"/>
    <property type="match status" value="1"/>
</dbReference>
<dbReference type="Gene3D" id="3.10.129.10">
    <property type="entry name" value="Hotdog Thioesterase"/>
    <property type="match status" value="1"/>
</dbReference>
<dbReference type="CDD" id="cd00586">
    <property type="entry name" value="4HBT"/>
    <property type="match status" value="1"/>
</dbReference>
<dbReference type="OrthoDB" id="9799036at2"/>
<proteinExistence type="inferred from homology"/>
<dbReference type="eggNOG" id="COG0824">
    <property type="taxonomic scope" value="Bacteria"/>
</dbReference>
<dbReference type="GO" id="GO:0047617">
    <property type="term" value="F:fatty acyl-CoA hydrolase activity"/>
    <property type="evidence" value="ECO:0007669"/>
    <property type="project" value="TreeGrafter"/>
</dbReference>
<name>A0A074LT10_9BACL</name>
<evidence type="ECO:0008006" key="5">
    <source>
        <dbReference type="Google" id="ProtNLM"/>
    </source>
</evidence>
<evidence type="ECO:0000256" key="1">
    <source>
        <dbReference type="ARBA" id="ARBA00005953"/>
    </source>
</evidence>
<protein>
    <recommendedName>
        <fullName evidence="5">Thioesterase</fullName>
    </recommendedName>
</protein>
<evidence type="ECO:0000256" key="2">
    <source>
        <dbReference type="ARBA" id="ARBA00022801"/>
    </source>
</evidence>
<dbReference type="RefSeq" id="WP_052036167.1">
    <property type="nucleotide sequence ID" value="NZ_JMIR01000010.1"/>
</dbReference>
<dbReference type="STRING" id="1157490.EL26_09390"/>
<keyword evidence="2" id="KW-0378">Hydrolase</keyword>
<dbReference type="PANTHER" id="PTHR31793:SF24">
    <property type="entry name" value="LONG-CHAIN ACYL-COA THIOESTERASE FADM"/>
    <property type="match status" value="1"/>
</dbReference>
<reference evidence="3 4" key="1">
    <citation type="journal article" date="2013" name="Int. J. Syst. Evol. Microbiol.">
        <title>Tumebacillus flagellatus sp. nov., an alpha-amylase/pullulanase-producing bacterium isolated from cassava wastewater.</title>
        <authorList>
            <person name="Wang Q."/>
            <person name="Xie N."/>
            <person name="Qin Y."/>
            <person name="Shen N."/>
            <person name="Zhu J."/>
            <person name="Mi H."/>
            <person name="Huang R."/>
        </authorList>
    </citation>
    <scope>NUCLEOTIDE SEQUENCE [LARGE SCALE GENOMIC DNA]</scope>
    <source>
        <strain evidence="3 4">GST4</strain>
    </source>
</reference>
<dbReference type="InterPro" id="IPR006684">
    <property type="entry name" value="YbgC/YbaW"/>
</dbReference>
<sequence>MHADELKEFRFYSLIKVRFAETDMNGHMSHVSPIIYMEQARAEFMEQLNIFTPEILMRERKTFVLASQSIDYKAQAYYNERLRIYLRVSRIGSSSLDMEYAIVNEETNLLCCNARSTVVFFDAKAQKSTPLPADLAERIEELEAKYATV</sequence>